<evidence type="ECO:0000256" key="7">
    <source>
        <dbReference type="ARBA" id="ARBA00022490"/>
    </source>
</evidence>
<dbReference type="InterPro" id="IPR006875">
    <property type="entry name" value="Sarcoglycan"/>
</dbReference>
<dbReference type="GO" id="GO:0042383">
    <property type="term" value="C:sarcolemma"/>
    <property type="evidence" value="ECO:0007669"/>
    <property type="project" value="UniProtKB-SubCell"/>
</dbReference>
<accession>A0AAV1K224</accession>
<keyword evidence="13" id="KW-0325">Glycoprotein</keyword>
<evidence type="ECO:0000256" key="11">
    <source>
        <dbReference type="ARBA" id="ARBA00023136"/>
    </source>
</evidence>
<keyword evidence="9" id="KW-0735">Signal-anchor</keyword>
<keyword evidence="14" id="KW-0206">Cytoskeleton</keyword>
<evidence type="ECO:0000256" key="15">
    <source>
        <dbReference type="ARBA" id="ARBA00026041"/>
    </source>
</evidence>
<evidence type="ECO:0000256" key="16">
    <source>
        <dbReference type="SAM" id="Phobius"/>
    </source>
</evidence>
<proteinExistence type="inferred from homology"/>
<gene>
    <name evidence="17" type="ORF">LNINA_LOCUS13369</name>
</gene>
<comment type="subunit">
    <text evidence="15">Cross-link to form 2 major subcomplexes: one consisting of SGCB, SGCD and SGCG and the other consisting of SGCB and SGCD. The association between SGCB and SGCG is particularly strong while SGCA is loosely associated with the other sarcoglycans.</text>
</comment>
<protein>
    <recommendedName>
        <fullName evidence="5">Beta-sarcoglycan</fullName>
    </recommendedName>
</protein>
<evidence type="ECO:0000256" key="8">
    <source>
        <dbReference type="ARBA" id="ARBA00022692"/>
    </source>
</evidence>
<reference evidence="17 18" key="1">
    <citation type="submission" date="2023-11" db="EMBL/GenBank/DDBJ databases">
        <authorList>
            <person name="Okamura Y."/>
        </authorList>
    </citation>
    <scope>NUCLEOTIDE SEQUENCE [LARGE SCALE GENOMIC DNA]</scope>
</reference>
<dbReference type="GO" id="GO:0007517">
    <property type="term" value="P:muscle organ development"/>
    <property type="evidence" value="ECO:0007669"/>
    <property type="project" value="InterPro"/>
</dbReference>
<evidence type="ECO:0000313" key="18">
    <source>
        <dbReference type="Proteomes" id="UP001497472"/>
    </source>
</evidence>
<keyword evidence="10 16" id="KW-1133">Transmembrane helix</keyword>
<keyword evidence="18" id="KW-1185">Reference proteome</keyword>
<comment type="function">
    <text evidence="1">Component of the sarcoglycan complex, a subcomplex of the dystrophin-glycoprotein complex which forms a link between the F-actin cytoskeleton and the extracellular matrix.</text>
</comment>
<dbReference type="PANTHER" id="PTHR21142:SF2">
    <property type="entry name" value="BETA-SARCOGLYCAN"/>
    <property type="match status" value="1"/>
</dbReference>
<comment type="similarity">
    <text evidence="4">Belongs to the sarcoglycan beta/delta/gamma/zeta family.</text>
</comment>
<comment type="subcellular location">
    <subcellularLocation>
        <location evidence="3">Cell membrane</location>
        <location evidence="3">Sarcolemma</location>
        <topology evidence="3">Single-pass type II membrane protein</topology>
    </subcellularLocation>
    <subcellularLocation>
        <location evidence="2">Cytoplasm</location>
        <location evidence="2">Cytoskeleton</location>
    </subcellularLocation>
</comment>
<dbReference type="GO" id="GO:0005856">
    <property type="term" value="C:cytoskeleton"/>
    <property type="evidence" value="ECO:0007669"/>
    <property type="project" value="UniProtKB-SubCell"/>
</dbReference>
<comment type="caution">
    <text evidence="17">The sequence shown here is derived from an EMBL/GenBank/DDBJ whole genome shotgun (WGS) entry which is preliminary data.</text>
</comment>
<evidence type="ECO:0000256" key="9">
    <source>
        <dbReference type="ARBA" id="ARBA00022968"/>
    </source>
</evidence>
<keyword evidence="11 16" id="KW-0472">Membrane</keyword>
<dbReference type="Proteomes" id="UP001497472">
    <property type="component" value="Unassembled WGS sequence"/>
</dbReference>
<organism evidence="17 18">
    <name type="scientific">Leptosia nina</name>
    <dbReference type="NCBI Taxonomy" id="320188"/>
    <lineage>
        <taxon>Eukaryota</taxon>
        <taxon>Metazoa</taxon>
        <taxon>Ecdysozoa</taxon>
        <taxon>Arthropoda</taxon>
        <taxon>Hexapoda</taxon>
        <taxon>Insecta</taxon>
        <taxon>Pterygota</taxon>
        <taxon>Neoptera</taxon>
        <taxon>Endopterygota</taxon>
        <taxon>Lepidoptera</taxon>
        <taxon>Glossata</taxon>
        <taxon>Ditrysia</taxon>
        <taxon>Papilionoidea</taxon>
        <taxon>Pieridae</taxon>
        <taxon>Pierinae</taxon>
        <taxon>Leptosia</taxon>
    </lineage>
</organism>
<evidence type="ECO:0000256" key="2">
    <source>
        <dbReference type="ARBA" id="ARBA00004245"/>
    </source>
</evidence>
<evidence type="ECO:0000256" key="12">
    <source>
        <dbReference type="ARBA" id="ARBA00023157"/>
    </source>
</evidence>
<dbReference type="AlphaFoldDB" id="A0AAV1K224"/>
<dbReference type="EMBL" id="CAVLEF010000278">
    <property type="protein sequence ID" value="CAK1554453.1"/>
    <property type="molecule type" value="Genomic_DNA"/>
</dbReference>
<feature type="transmembrane region" description="Helical" evidence="16">
    <location>
        <begin position="65"/>
        <end position="92"/>
    </location>
</feature>
<evidence type="ECO:0000256" key="1">
    <source>
        <dbReference type="ARBA" id="ARBA00002860"/>
    </source>
</evidence>
<dbReference type="InterPro" id="IPR027659">
    <property type="entry name" value="Sgcb"/>
</dbReference>
<evidence type="ECO:0000256" key="13">
    <source>
        <dbReference type="ARBA" id="ARBA00023180"/>
    </source>
</evidence>
<name>A0AAV1K224_9NEOP</name>
<dbReference type="Pfam" id="PF04790">
    <property type="entry name" value="Sarcoglycan_1"/>
    <property type="match status" value="1"/>
</dbReference>
<evidence type="ECO:0000256" key="14">
    <source>
        <dbReference type="ARBA" id="ARBA00023212"/>
    </source>
</evidence>
<evidence type="ECO:0000313" key="17">
    <source>
        <dbReference type="EMBL" id="CAK1554453.1"/>
    </source>
</evidence>
<evidence type="ECO:0000256" key="3">
    <source>
        <dbReference type="ARBA" id="ARBA00004274"/>
    </source>
</evidence>
<keyword evidence="7" id="KW-0963">Cytoplasm</keyword>
<evidence type="ECO:0000256" key="5">
    <source>
        <dbReference type="ARBA" id="ARBA00015329"/>
    </source>
</evidence>
<dbReference type="PANTHER" id="PTHR21142">
    <property type="entry name" value="SARCOGLYCANS"/>
    <property type="match status" value="1"/>
</dbReference>
<evidence type="ECO:0000256" key="10">
    <source>
        <dbReference type="ARBA" id="ARBA00022989"/>
    </source>
</evidence>
<evidence type="ECO:0000256" key="6">
    <source>
        <dbReference type="ARBA" id="ARBA00022475"/>
    </source>
</evidence>
<sequence length="328" mass="35901">MLTNLRGASPLSETMSDNTLERQRAERALIAKTSSLPHKNSGLRNYSDKNGNEVSKSLYRGRKTFAFWTLVCLLFVLAIGNLILTFTILAVLRLGHGLESMEFLPEHNAIKFFGDTNLDHVYKKDGLIESFKDVPMSINSESGAVVFNLQTRLSRSDTRLTVNASGVFVRGVNSFELTEPETGETVFSTSSAELTLSEAVNNLVAKQVSTKRISSPVDEDLLLRSDTSVHLQGAEGTHMESKTLHWSADQDIYLKSINGSIVLSGKEGVFIDVRYLPIAAPLTRTGGVGQFKVCVCMPQGKLFRVAVPSGQKVTCSHVNMTGDLNPCL</sequence>
<keyword evidence="8 16" id="KW-0812">Transmembrane</keyword>
<dbReference type="GO" id="GO:0016012">
    <property type="term" value="C:sarcoglycan complex"/>
    <property type="evidence" value="ECO:0007669"/>
    <property type="project" value="InterPro"/>
</dbReference>
<keyword evidence="6" id="KW-1003">Cell membrane</keyword>
<keyword evidence="12" id="KW-1015">Disulfide bond</keyword>
<evidence type="ECO:0000256" key="4">
    <source>
        <dbReference type="ARBA" id="ARBA00007574"/>
    </source>
</evidence>